<feature type="compositionally biased region" description="Basic and acidic residues" evidence="1">
    <location>
        <begin position="1"/>
        <end position="12"/>
    </location>
</feature>
<accession>A0A9P5CF91</accession>
<gene>
    <name evidence="2" type="ORF">CFAM422_005249</name>
</gene>
<proteinExistence type="predicted"/>
<comment type="caution">
    <text evidence="2">The sequence shown here is derived from an EMBL/GenBank/DDBJ whole genome shotgun (WGS) entry which is preliminary data.</text>
</comment>
<evidence type="ECO:0000313" key="3">
    <source>
        <dbReference type="Proteomes" id="UP000801864"/>
    </source>
</evidence>
<dbReference type="Proteomes" id="UP000801864">
    <property type="component" value="Unassembled WGS sequence"/>
</dbReference>
<keyword evidence="3" id="KW-1185">Reference proteome</keyword>
<dbReference type="AlphaFoldDB" id="A0A9P5CF91"/>
<evidence type="ECO:0000313" key="2">
    <source>
        <dbReference type="EMBL" id="KAF3072363.1"/>
    </source>
</evidence>
<sequence length="1191" mass="131986">MVSPADRIKNKGLEMTLTGDPTSTKRRNRDTYEQDDDGNSNNDPNANGPPAKKIKQCCKFCLLDTRGRKMAQIRACNYETLANGDILECQNCADYRSEHPDKEIKCEPHELLRNKKVWRRYGIDHPSTYPAQPCDQCITSGKSNQCNVDSILNYGCTATKACREGRCTINGHRLEAAPSSVISLGVPWTRRECQYCEHLTTNGRITIGCSWLRDRANRNEACFNCQSRNLACFNGGHLIAEPHTFAKSQPLTLPKVWNVAATHEFGFVNCRKTGTTRRTCKRCLEDKNGHCHADAGHYRYACTRCAELGIDCVDSGDDTYYPIFDLARVGIGLHLPFIQCLCCIKKGRNCDLQRPCDSCVEHGDQCDAFAGDTARYCINGRLDSPPGPLYYLALGYGANGVNDVKDGSAVEHWVGPLTSIYGMIPGRDNRQLVASFAADLRGKLFPHGEPPHGDVAQNGAMFGPASAITKENIVAWIESKFPQHHPIKEYEGYADCIQAAKSFVQNLRSGKPRLRAEQFLGNESRSFTHGPDCGEHCCVDVAGNIAAHNLAVSAIVSPVPVSAHVPIPFLNDDAMAFLPMPMDIDGNDIINATGYISGNQNENENENAMSQGAGALQFLNSQWHNPQFDFTIAAPSDQQLPAVRFSPDLPVDMDFGFGLNLYPSPCVPAARLYPPQVSSRDFHADLDSFLDFSSNHFPVGQPDIRTDIDLSLLAGLELNPPEVLVDEQDREANIDPRLRTEFVDFNPLPLNNLNTHPRIDPEQTRRDTALFMTIFGEMTSQFDQMEQNPKNAAFGIASDKINGESSGFNNVLIDIPRRARHVAPSTPNKCLELRDAQFCDHKVTADSICQSLSHGKEDRVHVCDHCSKASALKLVSIGSSFDLAAIENMRAYLCNHCAEKVSKDVRPVLRNRLTSDLKVWGKCQDFPLASRIPVPFNKDGGTITFMGDAQKITGCLCGTKLLYRRLCYSHRLKYGDEVVKQAQEMQDWCQRKYGAKTCFVCLKGSQPRVVAFKGRQWAANQAKCTAWQCLVCGDLVLNQPTMSIFGPQGPKAIVSMPRVIINSVYESQDGEAQETEHGVQEISSEELMGEEALRSYATGGQLSFGEPSPSVTYWNEESNGIQEGMLYEQTRNQGMELIEEQAEAKHGGRYGGQIAREDGEQAQEQAQERDTSESNEEASWGGSWTLVHRPI</sequence>
<protein>
    <submittedName>
        <fullName evidence="2">Uncharacterized protein</fullName>
    </submittedName>
</protein>
<evidence type="ECO:0000256" key="1">
    <source>
        <dbReference type="SAM" id="MobiDB-lite"/>
    </source>
</evidence>
<name>A0A9P5CF91_9HYPO</name>
<reference evidence="2 3" key="1">
    <citation type="submission" date="2018-06" db="EMBL/GenBank/DDBJ databases">
        <title>Genome analysis of cellulolytic fungus Trichoderma lentiforme CFAM-422.</title>
        <authorList>
            <person name="Steindorff A.S."/>
            <person name="Formighieri E.F."/>
            <person name="Midorikawa G.E.O."/>
            <person name="Tamietti M.S."/>
            <person name="Ramos E.Z."/>
            <person name="Silva A.S."/>
            <person name="Bon E.P.S."/>
            <person name="Mendes T.D."/>
            <person name="Damaso M.C.T."/>
            <person name="Favaro L.C.L."/>
        </authorList>
    </citation>
    <scope>NUCLEOTIDE SEQUENCE [LARGE SCALE GENOMIC DNA]</scope>
    <source>
        <strain evidence="2 3">CFAM-422</strain>
    </source>
</reference>
<organism evidence="2 3">
    <name type="scientific">Trichoderma lentiforme</name>
    <dbReference type="NCBI Taxonomy" id="1567552"/>
    <lineage>
        <taxon>Eukaryota</taxon>
        <taxon>Fungi</taxon>
        <taxon>Dikarya</taxon>
        <taxon>Ascomycota</taxon>
        <taxon>Pezizomycotina</taxon>
        <taxon>Sordariomycetes</taxon>
        <taxon>Hypocreomycetidae</taxon>
        <taxon>Hypocreales</taxon>
        <taxon>Hypocreaceae</taxon>
        <taxon>Trichoderma</taxon>
    </lineage>
</organism>
<feature type="region of interest" description="Disordered" evidence="1">
    <location>
        <begin position="1144"/>
        <end position="1191"/>
    </location>
</feature>
<dbReference type="EMBL" id="QLNT01000008">
    <property type="protein sequence ID" value="KAF3072363.1"/>
    <property type="molecule type" value="Genomic_DNA"/>
</dbReference>
<feature type="region of interest" description="Disordered" evidence="1">
    <location>
        <begin position="1"/>
        <end position="48"/>
    </location>
</feature>